<keyword evidence="1" id="KW-0472">Membrane</keyword>
<keyword evidence="3" id="KW-1185">Reference proteome</keyword>
<dbReference type="InterPro" id="IPR017850">
    <property type="entry name" value="Alkaline_phosphatase_core_sf"/>
</dbReference>
<dbReference type="Pfam" id="PF01663">
    <property type="entry name" value="Phosphodiest"/>
    <property type="match status" value="1"/>
</dbReference>
<evidence type="ECO:0000313" key="2">
    <source>
        <dbReference type="EMBL" id="KAF5402869.1"/>
    </source>
</evidence>
<dbReference type="Gene3D" id="3.30.1360.180">
    <property type="match status" value="1"/>
</dbReference>
<dbReference type="PANTHER" id="PTHR10151">
    <property type="entry name" value="ECTONUCLEOTIDE PYROPHOSPHATASE/PHOSPHODIESTERASE"/>
    <property type="match status" value="1"/>
</dbReference>
<evidence type="ECO:0000313" key="3">
    <source>
        <dbReference type="Proteomes" id="UP000748531"/>
    </source>
</evidence>
<name>A0A8J4TNB4_9TREM</name>
<feature type="transmembrane region" description="Helical" evidence="1">
    <location>
        <begin position="32"/>
        <end position="52"/>
    </location>
</feature>
<dbReference type="SUPFAM" id="SSF53649">
    <property type="entry name" value="Alkaline phosphatase-like"/>
    <property type="match status" value="1"/>
</dbReference>
<dbReference type="InterPro" id="IPR002591">
    <property type="entry name" value="Phosphodiest/P_Trfase"/>
</dbReference>
<gene>
    <name evidence="2" type="ORF">PHET_03894</name>
</gene>
<dbReference type="Proteomes" id="UP000748531">
    <property type="component" value="Unassembled WGS sequence"/>
</dbReference>
<feature type="transmembrane region" description="Helical" evidence="1">
    <location>
        <begin position="501"/>
        <end position="522"/>
    </location>
</feature>
<keyword evidence="1" id="KW-0812">Transmembrane</keyword>
<protein>
    <submittedName>
        <fullName evidence="2">Phosphodiesterase-nucleotide pyrophosphatase</fullName>
    </submittedName>
</protein>
<dbReference type="EMBL" id="LUCH01001554">
    <property type="protein sequence ID" value="KAF5402869.1"/>
    <property type="molecule type" value="Genomic_DNA"/>
</dbReference>
<dbReference type="GO" id="GO:0016787">
    <property type="term" value="F:hydrolase activity"/>
    <property type="evidence" value="ECO:0007669"/>
    <property type="project" value="UniProtKB-ARBA"/>
</dbReference>
<dbReference type="PANTHER" id="PTHR10151:SF120">
    <property type="entry name" value="BIS(5'-ADENOSYL)-TRIPHOSPHATASE"/>
    <property type="match status" value="1"/>
</dbReference>
<reference evidence="2" key="1">
    <citation type="submission" date="2019-05" db="EMBL/GenBank/DDBJ databases">
        <title>Annotation for the trematode Paragonimus heterotremus.</title>
        <authorList>
            <person name="Choi Y.-J."/>
        </authorList>
    </citation>
    <scope>NUCLEOTIDE SEQUENCE</scope>
    <source>
        <strain evidence="2">LC</strain>
    </source>
</reference>
<proteinExistence type="predicted"/>
<evidence type="ECO:0000256" key="1">
    <source>
        <dbReference type="SAM" id="Phobius"/>
    </source>
</evidence>
<organism evidence="2 3">
    <name type="scientific">Paragonimus heterotremus</name>
    <dbReference type="NCBI Taxonomy" id="100268"/>
    <lineage>
        <taxon>Eukaryota</taxon>
        <taxon>Metazoa</taxon>
        <taxon>Spiralia</taxon>
        <taxon>Lophotrochozoa</taxon>
        <taxon>Platyhelminthes</taxon>
        <taxon>Trematoda</taxon>
        <taxon>Digenea</taxon>
        <taxon>Plagiorchiida</taxon>
        <taxon>Troglotremata</taxon>
        <taxon>Troglotrematidae</taxon>
        <taxon>Paragonimus</taxon>
    </lineage>
</organism>
<accession>A0A8J4TNB4</accession>
<dbReference type="Gene3D" id="3.40.720.10">
    <property type="entry name" value="Alkaline Phosphatase, subunit A"/>
    <property type="match status" value="1"/>
</dbReference>
<dbReference type="OrthoDB" id="415411at2759"/>
<dbReference type="CDD" id="cd16018">
    <property type="entry name" value="Enpp"/>
    <property type="match status" value="1"/>
</dbReference>
<keyword evidence="1" id="KW-1133">Transmembrane helix</keyword>
<comment type="caution">
    <text evidence="2">The sequence shown here is derived from an EMBL/GenBank/DDBJ whole genome shotgun (WGS) entry which is preliminary data.</text>
</comment>
<dbReference type="AlphaFoldDB" id="A0A8J4TNB4"/>
<sequence>MESNESGQAAYYRLGTSHVLGYRRRAMALNMLNVFLSAVLTVLGLLLLFSLMPRNLFADNSCLWPGPGSRCFWPFGRYHDRRHSVVLISMDGFRHDYLEIVRSRLGSASLPNFARLESVGVRAMRSINAFPTVTMPNHQTLVTGLYPEHHGVVANSIRDTRWPSTAFAMNNQTSLNTDPWLDGWPEPLWVTLQKSGGLAGSLLWPITDGFVRQDLPFQQVSQFTLLDNADSRYPYEKRVADLLWWLDNPRYHLDLVLAYFDEPDETGHAHGPYSLEVAEKVREMDAVLGCLLDGLRDHGLQDRVDVILTADHGMAAIATDRLIALDEFVDPSLYSYTQLSTVGLVYPEPGKADEVYARLQDAHEHLKVYWLSEVPPELNFNRNSSRMPPIVLVPDPLWYLVHKRDTSVVAGDHGYTPNFSDMNPFLIASGPSFRSGHRTEQVYAVDIYPLLCGLFHLRPHANNGSLERIATALLKKEVADRLIFLQRWPSWLVWLVLEMELLWFLLVTACALLLVVALGASIRMQRYYRHLMLHVEDEYDGKSVSV</sequence>